<dbReference type="EMBL" id="KZ308443">
    <property type="protein sequence ID" value="KAG8229701.1"/>
    <property type="molecule type" value="Genomic_DNA"/>
</dbReference>
<dbReference type="InterPro" id="IPR015943">
    <property type="entry name" value="WD40/YVTN_repeat-like_dom_sf"/>
</dbReference>
<evidence type="ECO:0000313" key="2">
    <source>
        <dbReference type="Proteomes" id="UP000792457"/>
    </source>
</evidence>
<protein>
    <submittedName>
        <fullName evidence="1">Uncharacterized protein</fullName>
    </submittedName>
</protein>
<dbReference type="GO" id="GO:0007099">
    <property type="term" value="P:centriole replication"/>
    <property type="evidence" value="ECO:0007669"/>
    <property type="project" value="TreeGrafter"/>
</dbReference>
<dbReference type="InterPro" id="IPR036322">
    <property type="entry name" value="WD40_repeat_dom_sf"/>
</dbReference>
<feature type="non-terminal residue" evidence="1">
    <location>
        <position position="1"/>
    </location>
</feature>
<sequence length="101" mass="10641">MTVSSNAALDCDPTSEVVAYPAGCTVVLFNPRKNRQCHILNGSRKAITALSFSADGRYIATGECGHLPSVRVWDLAAVASGDLSSAQIAEFPGHKYGINCV</sequence>
<accession>A0A8K0P173</accession>
<dbReference type="InterPro" id="IPR052779">
    <property type="entry name" value="WDR62"/>
</dbReference>
<dbReference type="GO" id="GO:0072686">
    <property type="term" value="C:mitotic spindle"/>
    <property type="evidence" value="ECO:0007669"/>
    <property type="project" value="TreeGrafter"/>
</dbReference>
<dbReference type="PANTHER" id="PTHR45589:SF1">
    <property type="entry name" value="WD REPEAT DOMAIN 62, ISOFORM G"/>
    <property type="match status" value="1"/>
</dbReference>
<reference evidence="1" key="1">
    <citation type="submission" date="2013-04" db="EMBL/GenBank/DDBJ databases">
        <authorList>
            <person name="Qu J."/>
            <person name="Murali S.C."/>
            <person name="Bandaranaike D."/>
            <person name="Bellair M."/>
            <person name="Blankenburg K."/>
            <person name="Chao H."/>
            <person name="Dinh H."/>
            <person name="Doddapaneni H."/>
            <person name="Downs B."/>
            <person name="Dugan-Rocha S."/>
            <person name="Elkadiri S."/>
            <person name="Gnanaolivu R.D."/>
            <person name="Hernandez B."/>
            <person name="Javaid M."/>
            <person name="Jayaseelan J.C."/>
            <person name="Lee S."/>
            <person name="Li M."/>
            <person name="Ming W."/>
            <person name="Munidasa M."/>
            <person name="Muniz J."/>
            <person name="Nguyen L."/>
            <person name="Ongeri F."/>
            <person name="Osuji N."/>
            <person name="Pu L.-L."/>
            <person name="Puazo M."/>
            <person name="Qu C."/>
            <person name="Quiroz J."/>
            <person name="Raj R."/>
            <person name="Weissenberger G."/>
            <person name="Xin Y."/>
            <person name="Zou X."/>
            <person name="Han Y."/>
            <person name="Richards S."/>
            <person name="Worley K."/>
            <person name="Muzny D."/>
            <person name="Gibbs R."/>
        </authorList>
    </citation>
    <scope>NUCLEOTIDE SEQUENCE</scope>
    <source>
        <strain evidence="1">Sampled in the wild</strain>
    </source>
</reference>
<keyword evidence="2" id="KW-1185">Reference proteome</keyword>
<proteinExistence type="predicted"/>
<dbReference type="PANTHER" id="PTHR45589">
    <property type="entry name" value="WD REPEAT DOMAIN 62, ISOFORM G"/>
    <property type="match status" value="1"/>
</dbReference>
<evidence type="ECO:0000313" key="1">
    <source>
        <dbReference type="EMBL" id="KAG8229701.1"/>
    </source>
</evidence>
<dbReference type="SUPFAM" id="SSF50978">
    <property type="entry name" value="WD40 repeat-like"/>
    <property type="match status" value="1"/>
</dbReference>
<gene>
    <name evidence="1" type="ORF">J437_LFUL009826</name>
</gene>
<reference evidence="1" key="2">
    <citation type="submission" date="2017-10" db="EMBL/GenBank/DDBJ databases">
        <title>Ladona fulva Genome sequencing and assembly.</title>
        <authorList>
            <person name="Murali S."/>
            <person name="Richards S."/>
            <person name="Bandaranaike D."/>
            <person name="Bellair M."/>
            <person name="Blankenburg K."/>
            <person name="Chao H."/>
            <person name="Dinh H."/>
            <person name="Doddapaneni H."/>
            <person name="Dugan-Rocha S."/>
            <person name="Elkadiri S."/>
            <person name="Gnanaolivu R."/>
            <person name="Hernandez B."/>
            <person name="Skinner E."/>
            <person name="Javaid M."/>
            <person name="Lee S."/>
            <person name="Li M."/>
            <person name="Ming W."/>
            <person name="Munidasa M."/>
            <person name="Muniz J."/>
            <person name="Nguyen L."/>
            <person name="Hughes D."/>
            <person name="Osuji N."/>
            <person name="Pu L.-L."/>
            <person name="Puazo M."/>
            <person name="Qu C."/>
            <person name="Quiroz J."/>
            <person name="Raj R."/>
            <person name="Weissenberger G."/>
            <person name="Xin Y."/>
            <person name="Zou X."/>
            <person name="Han Y."/>
            <person name="Worley K."/>
            <person name="Muzny D."/>
            <person name="Gibbs R."/>
        </authorList>
    </citation>
    <scope>NUCLEOTIDE SEQUENCE</scope>
    <source>
        <strain evidence="1">Sampled in the wild</strain>
    </source>
</reference>
<dbReference type="SMART" id="SM00320">
    <property type="entry name" value="WD40"/>
    <property type="match status" value="1"/>
</dbReference>
<name>A0A8K0P173_LADFU</name>
<dbReference type="Gene3D" id="2.130.10.10">
    <property type="entry name" value="YVTN repeat-like/Quinoprotein amine dehydrogenase"/>
    <property type="match status" value="1"/>
</dbReference>
<dbReference type="AlphaFoldDB" id="A0A8K0P173"/>
<dbReference type="Pfam" id="PF00400">
    <property type="entry name" value="WD40"/>
    <property type="match status" value="1"/>
</dbReference>
<organism evidence="1 2">
    <name type="scientific">Ladona fulva</name>
    <name type="common">Scarce chaser dragonfly</name>
    <name type="synonym">Libellula fulva</name>
    <dbReference type="NCBI Taxonomy" id="123851"/>
    <lineage>
        <taxon>Eukaryota</taxon>
        <taxon>Metazoa</taxon>
        <taxon>Ecdysozoa</taxon>
        <taxon>Arthropoda</taxon>
        <taxon>Hexapoda</taxon>
        <taxon>Insecta</taxon>
        <taxon>Pterygota</taxon>
        <taxon>Palaeoptera</taxon>
        <taxon>Odonata</taxon>
        <taxon>Epiprocta</taxon>
        <taxon>Anisoptera</taxon>
        <taxon>Libelluloidea</taxon>
        <taxon>Libellulidae</taxon>
        <taxon>Ladona</taxon>
    </lineage>
</organism>
<dbReference type="OrthoDB" id="6154712at2759"/>
<dbReference type="Proteomes" id="UP000792457">
    <property type="component" value="Unassembled WGS sequence"/>
</dbReference>
<comment type="caution">
    <text evidence="1">The sequence shown here is derived from an EMBL/GenBank/DDBJ whole genome shotgun (WGS) entry which is preliminary data.</text>
</comment>
<dbReference type="InterPro" id="IPR001680">
    <property type="entry name" value="WD40_rpt"/>
</dbReference>